<evidence type="ECO:0000256" key="5">
    <source>
        <dbReference type="ARBA" id="ARBA00023136"/>
    </source>
</evidence>
<gene>
    <name evidence="7" type="ORF">E1I69_07710</name>
</gene>
<dbReference type="NCBIfam" id="TIGR00765">
    <property type="entry name" value="yihY_not_rbn"/>
    <property type="match status" value="1"/>
</dbReference>
<dbReference type="RefSeq" id="WP_136379027.1">
    <property type="nucleotide sequence ID" value="NZ_SLUB01000009.1"/>
</dbReference>
<sequence length="279" mass="31507">MTQIRTLDLRFIKELILRYKEDEVGGLSAELAYFFLLSLFPFLIFLVTLIGYLPISQIDVLEFVAQYAPEGTVSMIEENLNYIVGSQKGGLLSIGIIGTLWSSSNGINAVVRAFNKAYDVKETRNFFFTRGISILLTFGMIFVIIVALLLPVFGKQIGIFIFSSFGLSDEFLDIWNGIRWIVSAAILFIVFTFLYWVAPNRPLKIKEIISGAFFATFGWMFVSLAFSYYVNSFGHYSTTYGSLGAIIVLMIWFYLSAMIIIIGGEINAILNCHRIRDGR</sequence>
<dbReference type="GO" id="GO:0005886">
    <property type="term" value="C:plasma membrane"/>
    <property type="evidence" value="ECO:0007669"/>
    <property type="project" value="UniProtKB-SubCell"/>
</dbReference>
<name>A0A4S3PUN4_9BACI</name>
<feature type="transmembrane region" description="Helical" evidence="6">
    <location>
        <begin position="174"/>
        <end position="196"/>
    </location>
</feature>
<feature type="transmembrane region" description="Helical" evidence="6">
    <location>
        <begin position="242"/>
        <end position="270"/>
    </location>
</feature>
<keyword evidence="2" id="KW-1003">Cell membrane</keyword>
<comment type="caution">
    <text evidence="7">The sequence shown here is derived from an EMBL/GenBank/DDBJ whole genome shotgun (WGS) entry which is preliminary data.</text>
</comment>
<protein>
    <submittedName>
        <fullName evidence="7">YihY/virulence factor BrkB family protein</fullName>
    </submittedName>
</protein>
<keyword evidence="3 6" id="KW-0812">Transmembrane</keyword>
<proteinExistence type="predicted"/>
<dbReference type="Pfam" id="PF03631">
    <property type="entry name" value="Virul_fac_BrkB"/>
    <property type="match status" value="1"/>
</dbReference>
<dbReference type="OrthoDB" id="9775903at2"/>
<keyword evidence="8" id="KW-1185">Reference proteome</keyword>
<accession>A0A4S3PUN4</accession>
<comment type="subcellular location">
    <subcellularLocation>
        <location evidence="1">Cell membrane</location>
        <topology evidence="1">Multi-pass membrane protein</topology>
    </subcellularLocation>
</comment>
<evidence type="ECO:0000256" key="2">
    <source>
        <dbReference type="ARBA" id="ARBA00022475"/>
    </source>
</evidence>
<evidence type="ECO:0000313" key="7">
    <source>
        <dbReference type="EMBL" id="THE13489.1"/>
    </source>
</evidence>
<feature type="transmembrane region" description="Helical" evidence="6">
    <location>
        <begin position="131"/>
        <end position="154"/>
    </location>
</feature>
<dbReference type="InterPro" id="IPR017039">
    <property type="entry name" value="Virul_fac_BrkB"/>
</dbReference>
<evidence type="ECO:0000256" key="1">
    <source>
        <dbReference type="ARBA" id="ARBA00004651"/>
    </source>
</evidence>
<dbReference type="AlphaFoldDB" id="A0A4S3PUN4"/>
<dbReference type="EMBL" id="SLUB01000009">
    <property type="protein sequence ID" value="THE13489.1"/>
    <property type="molecule type" value="Genomic_DNA"/>
</dbReference>
<feature type="transmembrane region" description="Helical" evidence="6">
    <location>
        <begin position="31"/>
        <end position="53"/>
    </location>
</feature>
<evidence type="ECO:0000313" key="8">
    <source>
        <dbReference type="Proteomes" id="UP000306477"/>
    </source>
</evidence>
<dbReference type="Proteomes" id="UP000306477">
    <property type="component" value="Unassembled WGS sequence"/>
</dbReference>
<keyword evidence="4 6" id="KW-1133">Transmembrane helix</keyword>
<evidence type="ECO:0000256" key="6">
    <source>
        <dbReference type="SAM" id="Phobius"/>
    </source>
</evidence>
<evidence type="ECO:0000256" key="4">
    <source>
        <dbReference type="ARBA" id="ARBA00022989"/>
    </source>
</evidence>
<feature type="transmembrane region" description="Helical" evidence="6">
    <location>
        <begin position="208"/>
        <end position="230"/>
    </location>
</feature>
<dbReference type="STRING" id="1033734.GCA_000285535_03164"/>
<evidence type="ECO:0000256" key="3">
    <source>
        <dbReference type="ARBA" id="ARBA00022692"/>
    </source>
</evidence>
<organism evidence="7 8">
    <name type="scientific">Bacillus timonensis</name>
    <dbReference type="NCBI Taxonomy" id="1033734"/>
    <lineage>
        <taxon>Bacteria</taxon>
        <taxon>Bacillati</taxon>
        <taxon>Bacillota</taxon>
        <taxon>Bacilli</taxon>
        <taxon>Bacillales</taxon>
        <taxon>Bacillaceae</taxon>
        <taxon>Bacillus</taxon>
    </lineage>
</organism>
<keyword evidence="5 6" id="KW-0472">Membrane</keyword>
<dbReference type="PIRSF" id="PIRSF035875">
    <property type="entry name" value="RNase_BN"/>
    <property type="match status" value="1"/>
</dbReference>
<dbReference type="PANTHER" id="PTHR30213">
    <property type="entry name" value="INNER MEMBRANE PROTEIN YHJD"/>
    <property type="match status" value="1"/>
</dbReference>
<reference evidence="7 8" key="1">
    <citation type="journal article" date="2019" name="Indoor Air">
        <title>Impacts of indoor surface finishes on bacterial viability.</title>
        <authorList>
            <person name="Hu J."/>
            <person name="Maamar S.B."/>
            <person name="Glawe A.J."/>
            <person name="Gottel N."/>
            <person name="Gilbert J.A."/>
            <person name="Hartmann E.M."/>
        </authorList>
    </citation>
    <scope>NUCLEOTIDE SEQUENCE [LARGE SCALE GENOMIC DNA]</scope>
    <source>
        <strain evidence="7 8">AF060A6</strain>
    </source>
</reference>
<dbReference type="PANTHER" id="PTHR30213:SF0">
    <property type="entry name" value="UPF0761 MEMBRANE PROTEIN YIHY"/>
    <property type="match status" value="1"/>
</dbReference>